<name>A0A345CS64_9GAMM</name>
<sequence length="143" mass="16595">MNQQATLNKLVSFYQSLDNVSLHQLVDIYHDDIVLVDPIAEHHGLQVVETYFALILKNLHYCRFEVNECHLYNGTALLIWQMIYAHPALQRGKPLQVAGSSHLRFGGDKIIFQRDYYDMGAMLYEKIPVLSAVIRQLKKRLRP</sequence>
<dbReference type="InterPro" id="IPR032710">
    <property type="entry name" value="NTF2-like_dom_sf"/>
</dbReference>
<evidence type="ECO:0000313" key="2">
    <source>
        <dbReference type="EMBL" id="AXF76281.1"/>
    </source>
</evidence>
<dbReference type="Proteomes" id="UP000264980">
    <property type="component" value="Chromosome"/>
</dbReference>
<dbReference type="Pfam" id="PF12680">
    <property type="entry name" value="SnoaL_2"/>
    <property type="match status" value="1"/>
</dbReference>
<gene>
    <name evidence="2" type="ORF">AV903_09855</name>
</gene>
<dbReference type="EMBL" id="CP013970">
    <property type="protein sequence ID" value="AXF76281.1"/>
    <property type="molecule type" value="Genomic_DNA"/>
</dbReference>
<protein>
    <submittedName>
        <fullName evidence="2">Nuclear transport factor 2 family protein</fullName>
    </submittedName>
</protein>
<evidence type="ECO:0000259" key="1">
    <source>
        <dbReference type="Pfam" id="PF12680"/>
    </source>
</evidence>
<dbReference type="SUPFAM" id="SSF54427">
    <property type="entry name" value="NTF2-like"/>
    <property type="match status" value="1"/>
</dbReference>
<evidence type="ECO:0000313" key="3">
    <source>
        <dbReference type="Proteomes" id="UP000264980"/>
    </source>
</evidence>
<dbReference type="InterPro" id="IPR037401">
    <property type="entry name" value="SnoaL-like"/>
</dbReference>
<organism evidence="2 3">
    <name type="scientific">Erwinia tracheiphila</name>
    <dbReference type="NCBI Taxonomy" id="65700"/>
    <lineage>
        <taxon>Bacteria</taxon>
        <taxon>Pseudomonadati</taxon>
        <taxon>Pseudomonadota</taxon>
        <taxon>Gammaproteobacteria</taxon>
        <taxon>Enterobacterales</taxon>
        <taxon>Erwiniaceae</taxon>
        <taxon>Erwinia</taxon>
    </lineage>
</organism>
<reference evidence="2 3" key="1">
    <citation type="submission" date="2016-01" db="EMBL/GenBank/DDBJ databases">
        <authorList>
            <person name="Oliw E.H."/>
        </authorList>
    </citation>
    <scope>NUCLEOTIDE SEQUENCE [LARGE SCALE GENOMIC DNA]</scope>
    <source>
        <strain evidence="2 3">MDcuke</strain>
    </source>
</reference>
<dbReference type="AlphaFoldDB" id="A0A345CS64"/>
<proteinExistence type="predicted"/>
<dbReference type="Gene3D" id="3.10.450.50">
    <property type="match status" value="1"/>
</dbReference>
<dbReference type="RefSeq" id="WP_233480468.1">
    <property type="nucleotide sequence ID" value="NZ_CP013970.1"/>
</dbReference>
<feature type="domain" description="SnoaL-like" evidence="1">
    <location>
        <begin position="13"/>
        <end position="111"/>
    </location>
</feature>
<accession>A0A345CS64</accession>